<evidence type="ECO:0000313" key="3">
    <source>
        <dbReference type="Proteomes" id="UP000015106"/>
    </source>
</evidence>
<dbReference type="Pfam" id="PF07727">
    <property type="entry name" value="RVT_2"/>
    <property type="match status" value="1"/>
</dbReference>
<organism evidence="2 3">
    <name type="scientific">Triticum urartu</name>
    <name type="common">Red wild einkorn</name>
    <name type="synonym">Crithodium urartu</name>
    <dbReference type="NCBI Taxonomy" id="4572"/>
    <lineage>
        <taxon>Eukaryota</taxon>
        <taxon>Viridiplantae</taxon>
        <taxon>Streptophyta</taxon>
        <taxon>Embryophyta</taxon>
        <taxon>Tracheophyta</taxon>
        <taxon>Spermatophyta</taxon>
        <taxon>Magnoliopsida</taxon>
        <taxon>Liliopsida</taxon>
        <taxon>Poales</taxon>
        <taxon>Poaceae</taxon>
        <taxon>BOP clade</taxon>
        <taxon>Pooideae</taxon>
        <taxon>Triticodae</taxon>
        <taxon>Triticeae</taxon>
        <taxon>Triticinae</taxon>
        <taxon>Triticum</taxon>
    </lineage>
</organism>
<reference evidence="3" key="1">
    <citation type="journal article" date="2013" name="Nature">
        <title>Draft genome of the wheat A-genome progenitor Triticum urartu.</title>
        <authorList>
            <person name="Ling H.Q."/>
            <person name="Zhao S."/>
            <person name="Liu D."/>
            <person name="Wang J."/>
            <person name="Sun H."/>
            <person name="Zhang C."/>
            <person name="Fan H."/>
            <person name="Li D."/>
            <person name="Dong L."/>
            <person name="Tao Y."/>
            <person name="Gao C."/>
            <person name="Wu H."/>
            <person name="Li Y."/>
            <person name="Cui Y."/>
            <person name="Guo X."/>
            <person name="Zheng S."/>
            <person name="Wang B."/>
            <person name="Yu K."/>
            <person name="Liang Q."/>
            <person name="Yang W."/>
            <person name="Lou X."/>
            <person name="Chen J."/>
            <person name="Feng M."/>
            <person name="Jian J."/>
            <person name="Zhang X."/>
            <person name="Luo G."/>
            <person name="Jiang Y."/>
            <person name="Liu J."/>
            <person name="Wang Z."/>
            <person name="Sha Y."/>
            <person name="Zhang B."/>
            <person name="Wu H."/>
            <person name="Tang D."/>
            <person name="Shen Q."/>
            <person name="Xue P."/>
            <person name="Zou S."/>
            <person name="Wang X."/>
            <person name="Liu X."/>
            <person name="Wang F."/>
            <person name="Yang Y."/>
            <person name="An X."/>
            <person name="Dong Z."/>
            <person name="Zhang K."/>
            <person name="Zhang X."/>
            <person name="Luo M.C."/>
            <person name="Dvorak J."/>
            <person name="Tong Y."/>
            <person name="Wang J."/>
            <person name="Yang H."/>
            <person name="Li Z."/>
            <person name="Wang D."/>
            <person name="Zhang A."/>
            <person name="Wang J."/>
        </authorList>
    </citation>
    <scope>NUCLEOTIDE SEQUENCE</scope>
    <source>
        <strain evidence="3">cv. G1812</strain>
    </source>
</reference>
<dbReference type="AlphaFoldDB" id="A0A8R7RCH9"/>
<keyword evidence="3" id="KW-1185">Reference proteome</keyword>
<dbReference type="Proteomes" id="UP000015106">
    <property type="component" value="Unassembled WGS sequence"/>
</dbReference>
<dbReference type="InterPro" id="IPR013103">
    <property type="entry name" value="RVT_2"/>
</dbReference>
<dbReference type="EnsemblPlants" id="TuG1812S0001801100.01.T01">
    <property type="protein sequence ID" value="TuG1812S0001801100.01.T01.s_cds24267"/>
    <property type="gene ID" value="TuG1812S0001801100.01"/>
</dbReference>
<evidence type="ECO:0000259" key="1">
    <source>
        <dbReference type="Pfam" id="PF07727"/>
    </source>
</evidence>
<feature type="domain" description="Reverse transcriptase Ty1/copia-type" evidence="1">
    <location>
        <begin position="3"/>
        <end position="79"/>
    </location>
</feature>
<dbReference type="Gramene" id="TuG1812S0001801100.01.T01">
    <property type="protein sequence ID" value="TuG1812S0001801100.01.T01.s_cds24267"/>
    <property type="gene ID" value="TuG1812S0001801100.01"/>
</dbReference>
<dbReference type="InterPro" id="IPR043502">
    <property type="entry name" value="DNA/RNA_pol_sf"/>
</dbReference>
<protein>
    <recommendedName>
        <fullName evidence="1">Reverse transcriptase Ty1/copia-type domain-containing protein</fullName>
    </recommendedName>
</protein>
<evidence type="ECO:0000313" key="2">
    <source>
        <dbReference type="EnsemblPlants" id="TuG1812S0001801100.01.T01.s_cds24267"/>
    </source>
</evidence>
<name>A0A8R7RCH9_TRIUA</name>
<accession>A0A8R7RCH9</accession>
<sequence length="104" mass="11693">MLIYVDDIVVTSSSSQAVEALLKDLRKDFALKDLGSLHFFLGIEVKHVPSGIVLPQEKYVQEILQRMGMKTCKPSPTPLSVSESCPFMMERRLGQRMLPSIEVL</sequence>
<proteinExistence type="predicted"/>
<reference evidence="2" key="2">
    <citation type="submission" date="2022-06" db="UniProtKB">
        <authorList>
            <consortium name="EnsemblPlants"/>
        </authorList>
    </citation>
    <scope>IDENTIFICATION</scope>
</reference>
<dbReference type="SUPFAM" id="SSF56672">
    <property type="entry name" value="DNA/RNA polymerases"/>
    <property type="match status" value="1"/>
</dbReference>